<protein>
    <submittedName>
        <fullName evidence="1">Uncharacterized protein</fullName>
    </submittedName>
</protein>
<sequence length="142" mass="15837">MVNVLAGIIGALLGFSGALLGAWIKSRGEQRRWLRDQKLAGAAEMVSAGSNIYELRSGSKDWLESFEPSELREWQSQLQKGRAVIHLLCTQETRDYADSFAGWCWRSKAPGDEHLDGTIEALRAFTASLRKEIGSEQRGRRA</sequence>
<accession>A0ABW5FRX1</accession>
<comment type="caution">
    <text evidence="1">The sequence shown here is derived from an EMBL/GenBank/DDBJ whole genome shotgun (WGS) entry which is preliminary data.</text>
</comment>
<evidence type="ECO:0000313" key="2">
    <source>
        <dbReference type="Proteomes" id="UP001597417"/>
    </source>
</evidence>
<organism evidence="1 2">
    <name type="scientific">Amycolatopsis pigmentata</name>
    <dbReference type="NCBI Taxonomy" id="450801"/>
    <lineage>
        <taxon>Bacteria</taxon>
        <taxon>Bacillati</taxon>
        <taxon>Actinomycetota</taxon>
        <taxon>Actinomycetes</taxon>
        <taxon>Pseudonocardiales</taxon>
        <taxon>Pseudonocardiaceae</taxon>
        <taxon>Amycolatopsis</taxon>
    </lineage>
</organism>
<name>A0ABW5FRX1_9PSEU</name>
<reference evidence="2" key="1">
    <citation type="journal article" date="2019" name="Int. J. Syst. Evol. Microbiol.">
        <title>The Global Catalogue of Microorganisms (GCM) 10K type strain sequencing project: providing services to taxonomists for standard genome sequencing and annotation.</title>
        <authorList>
            <consortium name="The Broad Institute Genomics Platform"/>
            <consortium name="The Broad Institute Genome Sequencing Center for Infectious Disease"/>
            <person name="Wu L."/>
            <person name="Ma J."/>
        </authorList>
    </citation>
    <scope>NUCLEOTIDE SEQUENCE [LARGE SCALE GENOMIC DNA]</scope>
    <source>
        <strain evidence="2">CGMCC 4.7645</strain>
    </source>
</reference>
<evidence type="ECO:0000313" key="1">
    <source>
        <dbReference type="EMBL" id="MFD2417773.1"/>
    </source>
</evidence>
<dbReference type="RefSeq" id="WP_378265760.1">
    <property type="nucleotide sequence ID" value="NZ_JBHUKR010000007.1"/>
</dbReference>
<dbReference type="EMBL" id="JBHUKR010000007">
    <property type="protein sequence ID" value="MFD2417773.1"/>
    <property type="molecule type" value="Genomic_DNA"/>
</dbReference>
<dbReference type="Proteomes" id="UP001597417">
    <property type="component" value="Unassembled WGS sequence"/>
</dbReference>
<keyword evidence="2" id="KW-1185">Reference proteome</keyword>
<gene>
    <name evidence="1" type="ORF">ACFSXZ_15715</name>
</gene>
<proteinExistence type="predicted"/>